<name>A0A1B6GLP9_9HEMI</name>
<dbReference type="InterPro" id="IPR036938">
    <property type="entry name" value="PAP2/HPO_sf"/>
</dbReference>
<protein>
    <recommendedName>
        <fullName evidence="8">Phosphatidic acid phosphatase type 2/haloperoxidase domain-containing protein</fullName>
    </recommendedName>
</protein>
<dbReference type="SUPFAM" id="SSF48317">
    <property type="entry name" value="Acid phosphatase/Vanadium-dependent haloperoxidase"/>
    <property type="match status" value="1"/>
</dbReference>
<comment type="similarity">
    <text evidence="2">Belongs to the PA-phosphatase related phosphoesterase family.</text>
</comment>
<dbReference type="PANTHER" id="PTHR10165:SF197">
    <property type="entry name" value="FI04477P-RELATED"/>
    <property type="match status" value="1"/>
</dbReference>
<evidence type="ECO:0000313" key="9">
    <source>
        <dbReference type="EMBL" id="JAS63355.1"/>
    </source>
</evidence>
<feature type="transmembrane region" description="Helical" evidence="7">
    <location>
        <begin position="100"/>
        <end position="122"/>
    </location>
</feature>
<evidence type="ECO:0000256" key="2">
    <source>
        <dbReference type="ARBA" id="ARBA00008816"/>
    </source>
</evidence>
<evidence type="ECO:0000256" key="6">
    <source>
        <dbReference type="SAM" id="MobiDB-lite"/>
    </source>
</evidence>
<dbReference type="GO" id="GO:0006644">
    <property type="term" value="P:phospholipid metabolic process"/>
    <property type="evidence" value="ECO:0007669"/>
    <property type="project" value="InterPro"/>
</dbReference>
<evidence type="ECO:0000256" key="1">
    <source>
        <dbReference type="ARBA" id="ARBA00004141"/>
    </source>
</evidence>
<dbReference type="GO" id="GO:0007165">
    <property type="term" value="P:signal transduction"/>
    <property type="evidence" value="ECO:0007669"/>
    <property type="project" value="TreeGrafter"/>
</dbReference>
<sequence length="289" mass="32839">MDAESKSILRKVIIDILCLFCVGFPILIFFLWGVPYKRGFFCDDDSIRFPYKDSTVTKGMLYAVGICMPICVFLTVEWIHFREGERQASRRFMGHSIHPWLWRCYCIIGVFGFGMASCQLLTDIAKYSVGRLRPHFLAICQPNINCSLPEYQRVYIEDFTCMGTNAKLIRASRLSFLSGHSSFAAYTMVFLTLYIQCRVHWRGSYLLRHFAQFVCLATAWSIAMSRVSNYKHHWSDVLAGSLLGTVVAIIVVKFMSDLKLEDTHEYTPPPGCDPAQSNGGITLTATSDP</sequence>
<feature type="transmembrane region" description="Helical" evidence="7">
    <location>
        <begin position="12"/>
        <end position="34"/>
    </location>
</feature>
<dbReference type="Gene3D" id="1.20.144.10">
    <property type="entry name" value="Phosphatidic acid phosphatase type 2/haloperoxidase"/>
    <property type="match status" value="1"/>
</dbReference>
<feature type="transmembrane region" description="Helical" evidence="7">
    <location>
        <begin position="206"/>
        <end position="225"/>
    </location>
</feature>
<feature type="transmembrane region" description="Helical" evidence="7">
    <location>
        <begin position="59"/>
        <end position="79"/>
    </location>
</feature>
<accession>A0A1B6GLP9</accession>
<keyword evidence="4 7" id="KW-1133">Transmembrane helix</keyword>
<evidence type="ECO:0000256" key="4">
    <source>
        <dbReference type="ARBA" id="ARBA00022989"/>
    </source>
</evidence>
<dbReference type="CDD" id="cd03384">
    <property type="entry name" value="PAP2_wunen"/>
    <property type="match status" value="1"/>
</dbReference>
<reference evidence="9" key="1">
    <citation type="submission" date="2015-11" db="EMBL/GenBank/DDBJ databases">
        <title>De novo transcriptome assembly of four potential Pierce s Disease insect vectors from Arizona vineyards.</title>
        <authorList>
            <person name="Tassone E.E."/>
        </authorList>
    </citation>
    <scope>NUCLEOTIDE SEQUENCE</scope>
</reference>
<proteinExistence type="inferred from homology"/>
<dbReference type="GO" id="GO:0008195">
    <property type="term" value="F:phosphatidate phosphatase activity"/>
    <property type="evidence" value="ECO:0007669"/>
    <property type="project" value="TreeGrafter"/>
</dbReference>
<dbReference type="SMART" id="SM00014">
    <property type="entry name" value="acidPPc"/>
    <property type="match status" value="1"/>
</dbReference>
<evidence type="ECO:0000259" key="8">
    <source>
        <dbReference type="SMART" id="SM00014"/>
    </source>
</evidence>
<organism evidence="9">
    <name type="scientific">Cuerna arida</name>
    <dbReference type="NCBI Taxonomy" id="1464854"/>
    <lineage>
        <taxon>Eukaryota</taxon>
        <taxon>Metazoa</taxon>
        <taxon>Ecdysozoa</taxon>
        <taxon>Arthropoda</taxon>
        <taxon>Hexapoda</taxon>
        <taxon>Insecta</taxon>
        <taxon>Pterygota</taxon>
        <taxon>Neoptera</taxon>
        <taxon>Paraneoptera</taxon>
        <taxon>Hemiptera</taxon>
        <taxon>Auchenorrhyncha</taxon>
        <taxon>Membracoidea</taxon>
        <taxon>Cicadellidae</taxon>
        <taxon>Cicadellinae</taxon>
        <taxon>Proconiini</taxon>
        <taxon>Cuerna</taxon>
    </lineage>
</organism>
<dbReference type="EMBL" id="GECZ01006414">
    <property type="protein sequence ID" value="JAS63355.1"/>
    <property type="molecule type" value="Transcribed_RNA"/>
</dbReference>
<feature type="transmembrane region" description="Helical" evidence="7">
    <location>
        <begin position="174"/>
        <end position="194"/>
    </location>
</feature>
<feature type="region of interest" description="Disordered" evidence="6">
    <location>
        <begin position="267"/>
        <end position="289"/>
    </location>
</feature>
<dbReference type="GO" id="GO:0005886">
    <property type="term" value="C:plasma membrane"/>
    <property type="evidence" value="ECO:0007669"/>
    <property type="project" value="TreeGrafter"/>
</dbReference>
<comment type="subcellular location">
    <subcellularLocation>
        <location evidence="1">Membrane</location>
        <topology evidence="1">Multi-pass membrane protein</topology>
    </subcellularLocation>
</comment>
<evidence type="ECO:0000256" key="7">
    <source>
        <dbReference type="SAM" id="Phobius"/>
    </source>
</evidence>
<dbReference type="Pfam" id="PF01569">
    <property type="entry name" value="PAP2"/>
    <property type="match status" value="1"/>
</dbReference>
<dbReference type="PANTHER" id="PTHR10165">
    <property type="entry name" value="LIPID PHOSPHATE PHOSPHATASE"/>
    <property type="match status" value="1"/>
</dbReference>
<keyword evidence="5 7" id="KW-0472">Membrane</keyword>
<keyword evidence="3 7" id="KW-0812">Transmembrane</keyword>
<dbReference type="GO" id="GO:0046839">
    <property type="term" value="P:phospholipid dephosphorylation"/>
    <property type="evidence" value="ECO:0007669"/>
    <property type="project" value="TreeGrafter"/>
</dbReference>
<dbReference type="InterPro" id="IPR000326">
    <property type="entry name" value="PAP2/HPO"/>
</dbReference>
<evidence type="ECO:0000256" key="3">
    <source>
        <dbReference type="ARBA" id="ARBA00022692"/>
    </source>
</evidence>
<feature type="transmembrane region" description="Helical" evidence="7">
    <location>
        <begin position="237"/>
        <end position="255"/>
    </location>
</feature>
<dbReference type="InterPro" id="IPR043216">
    <property type="entry name" value="PAP-like"/>
</dbReference>
<feature type="domain" description="Phosphatidic acid phosphatase type 2/haloperoxidase" evidence="8">
    <location>
        <begin position="108"/>
        <end position="252"/>
    </location>
</feature>
<feature type="compositionally biased region" description="Polar residues" evidence="6">
    <location>
        <begin position="275"/>
        <end position="289"/>
    </location>
</feature>
<dbReference type="AlphaFoldDB" id="A0A1B6GLP9"/>
<evidence type="ECO:0000256" key="5">
    <source>
        <dbReference type="ARBA" id="ARBA00023136"/>
    </source>
</evidence>
<gene>
    <name evidence="9" type="ORF">g.11135</name>
</gene>